<reference evidence="8 9" key="1">
    <citation type="submission" date="2023-04" db="EMBL/GenBank/DDBJ databases">
        <title>Fusibacter bizertensis strain WBS, isolated from littoral bottom sediments of the Arctic seas - biochemical and genomic analysis.</title>
        <authorList>
            <person name="Brioukhanov A.L."/>
        </authorList>
    </citation>
    <scope>NUCLEOTIDE SEQUENCE [LARGE SCALE GENOMIC DNA]</scope>
    <source>
        <strain evidence="8 9">WBS</strain>
    </source>
</reference>
<dbReference type="InterPro" id="IPR036259">
    <property type="entry name" value="MFS_trans_sf"/>
</dbReference>
<keyword evidence="4 6" id="KW-1133">Transmembrane helix</keyword>
<feature type="transmembrane region" description="Helical" evidence="6">
    <location>
        <begin position="83"/>
        <end position="104"/>
    </location>
</feature>
<evidence type="ECO:0000313" key="9">
    <source>
        <dbReference type="Proteomes" id="UP001158045"/>
    </source>
</evidence>
<keyword evidence="5 6" id="KW-0472">Membrane</keyword>
<feature type="transmembrane region" description="Helical" evidence="6">
    <location>
        <begin position="21"/>
        <end position="44"/>
    </location>
</feature>
<evidence type="ECO:0000256" key="6">
    <source>
        <dbReference type="SAM" id="Phobius"/>
    </source>
</evidence>
<feature type="transmembrane region" description="Helical" evidence="6">
    <location>
        <begin position="388"/>
        <end position="406"/>
    </location>
</feature>
<dbReference type="InterPro" id="IPR011701">
    <property type="entry name" value="MFS"/>
</dbReference>
<sequence length="420" mass="46271">MRAALNVYYDFFKNISRNVKLYMGIIFFATVVSSAYNVLFGIYLKNIGFNEAFVGRILSINTLGVALGAVPVAIFAERLNKKTTLITGLLLMVVSNLIVLNIQIPLIMEVFAFTFGIGNSTLMILQAPIIYDNTPEEHRVTAFSMAFVLQNVAFVTGSLVLGHLSQYLTQSSGAVFANRIVLNGATSLIFVAILIALRFKGHQMESCQREQSLYESFANIFRGYKKLVTGKTMLYLVQVSLIGLGAGMIVPFFSMYLKYALDADDGVVGTIMAISQVGTVIGGLIVPPLAKRLGRVNTVLACQLLSIPFLFSISFPQGIVIITISFFFRSSLMNMASPIIGSLAMEIVDDQTRTYMSSMVSLTNNLFRSIGIYIGGILMFNFSYNTPYYFTISCYLIGTIILYNTFKNVDKKSTQSSSVI</sequence>
<dbReference type="EMBL" id="JARYZI010000009">
    <property type="protein sequence ID" value="MDH8679140.1"/>
    <property type="molecule type" value="Genomic_DNA"/>
</dbReference>
<feature type="domain" description="Major facilitator superfamily (MFS) profile" evidence="7">
    <location>
        <begin position="17"/>
        <end position="410"/>
    </location>
</feature>
<feature type="transmembrane region" description="Helical" evidence="6">
    <location>
        <begin position="56"/>
        <end position="76"/>
    </location>
</feature>
<protein>
    <submittedName>
        <fullName evidence="8">MFS transporter</fullName>
    </submittedName>
</protein>
<evidence type="ECO:0000256" key="4">
    <source>
        <dbReference type="ARBA" id="ARBA00022989"/>
    </source>
</evidence>
<keyword evidence="3 6" id="KW-0812">Transmembrane</keyword>
<organism evidence="8 9">
    <name type="scientific">Fusibacter bizertensis</name>
    <dbReference type="NCBI Taxonomy" id="1488331"/>
    <lineage>
        <taxon>Bacteria</taxon>
        <taxon>Bacillati</taxon>
        <taxon>Bacillota</taxon>
        <taxon>Clostridia</taxon>
        <taxon>Eubacteriales</taxon>
        <taxon>Eubacteriales Family XII. Incertae Sedis</taxon>
        <taxon>Fusibacter</taxon>
    </lineage>
</organism>
<dbReference type="InterPro" id="IPR020846">
    <property type="entry name" value="MFS_dom"/>
</dbReference>
<feature type="transmembrane region" description="Helical" evidence="6">
    <location>
        <begin position="365"/>
        <end position="382"/>
    </location>
</feature>
<evidence type="ECO:0000259" key="7">
    <source>
        <dbReference type="PROSITE" id="PS50850"/>
    </source>
</evidence>
<dbReference type="PANTHER" id="PTHR23520:SF5">
    <property type="entry name" value="TRANSPORTER, PUTATIVE (AFU_ORTHOLOGUE AFUA_3G04000)-RELATED"/>
    <property type="match status" value="1"/>
</dbReference>
<dbReference type="Gene3D" id="1.20.1250.20">
    <property type="entry name" value="MFS general substrate transporter like domains"/>
    <property type="match status" value="1"/>
</dbReference>
<comment type="subcellular location">
    <subcellularLocation>
        <location evidence="1">Cell membrane</location>
        <topology evidence="1">Multi-pass membrane protein</topology>
    </subcellularLocation>
</comment>
<feature type="transmembrane region" description="Helical" evidence="6">
    <location>
        <begin position="143"/>
        <end position="164"/>
    </location>
</feature>
<evidence type="ECO:0000256" key="2">
    <source>
        <dbReference type="ARBA" id="ARBA00022448"/>
    </source>
</evidence>
<name>A0ABT6NFC9_9FIRM</name>
<evidence type="ECO:0000256" key="1">
    <source>
        <dbReference type="ARBA" id="ARBA00004651"/>
    </source>
</evidence>
<dbReference type="Pfam" id="PF07690">
    <property type="entry name" value="MFS_1"/>
    <property type="match status" value="2"/>
</dbReference>
<dbReference type="Proteomes" id="UP001158045">
    <property type="component" value="Unassembled WGS sequence"/>
</dbReference>
<proteinExistence type="predicted"/>
<dbReference type="PANTHER" id="PTHR23520">
    <property type="entry name" value="TRANSPORTER, PUTATIVE (AFU_ORTHOLOGUE AFUA_3G04000)-RELATED"/>
    <property type="match status" value="1"/>
</dbReference>
<keyword evidence="2" id="KW-0813">Transport</keyword>
<feature type="transmembrane region" description="Helical" evidence="6">
    <location>
        <begin position="232"/>
        <end position="254"/>
    </location>
</feature>
<feature type="transmembrane region" description="Helical" evidence="6">
    <location>
        <begin position="266"/>
        <end position="286"/>
    </location>
</feature>
<evidence type="ECO:0000313" key="8">
    <source>
        <dbReference type="EMBL" id="MDH8679140.1"/>
    </source>
</evidence>
<dbReference type="RefSeq" id="WP_281095037.1">
    <property type="nucleotide sequence ID" value="NZ_JARYZI010000009.1"/>
</dbReference>
<gene>
    <name evidence="8" type="ORF">QE109_13350</name>
</gene>
<comment type="caution">
    <text evidence="8">The sequence shown here is derived from an EMBL/GenBank/DDBJ whole genome shotgun (WGS) entry which is preliminary data.</text>
</comment>
<evidence type="ECO:0000256" key="5">
    <source>
        <dbReference type="ARBA" id="ARBA00023136"/>
    </source>
</evidence>
<keyword evidence="9" id="KW-1185">Reference proteome</keyword>
<accession>A0ABT6NFC9</accession>
<feature type="transmembrane region" description="Helical" evidence="6">
    <location>
        <begin position="176"/>
        <end position="199"/>
    </location>
</feature>
<dbReference type="SUPFAM" id="SSF103473">
    <property type="entry name" value="MFS general substrate transporter"/>
    <property type="match status" value="1"/>
</dbReference>
<evidence type="ECO:0000256" key="3">
    <source>
        <dbReference type="ARBA" id="ARBA00022692"/>
    </source>
</evidence>
<dbReference type="PROSITE" id="PS50850">
    <property type="entry name" value="MFS"/>
    <property type="match status" value="1"/>
</dbReference>